<dbReference type="Proteomes" id="UP000268162">
    <property type="component" value="Unassembled WGS sequence"/>
</dbReference>
<keyword evidence="3 7" id="KW-0812">Transmembrane</keyword>
<evidence type="ECO:0000259" key="8">
    <source>
        <dbReference type="Pfam" id="PF09402"/>
    </source>
</evidence>
<keyword evidence="6" id="KW-0539">Nucleus</keyword>
<dbReference type="GO" id="GO:0005637">
    <property type="term" value="C:nuclear inner membrane"/>
    <property type="evidence" value="ECO:0007669"/>
    <property type="project" value="UniProtKB-SubCell"/>
</dbReference>
<evidence type="ECO:0000256" key="7">
    <source>
        <dbReference type="SAM" id="Phobius"/>
    </source>
</evidence>
<comment type="subcellular location">
    <subcellularLocation>
        <location evidence="1">Nucleus inner membrane</location>
    </subcellularLocation>
</comment>
<sequence length="301" mass="34532">QPSCVPCPHRARCSSGNITSCDDGFMVRPHPLANPVFPFPDQCIPDTVKLAKVEQVSDEIFRVLSDRLGQLQCNWRQYNRLIRDQDEVALVEASGLSEPLLFAQIYALKEPDVSDSEFQEVWQLALRNIKQWDDRLEYVLIETGPDEETLFLVSRIANLPILCQVKNGVFYLLSTYLREFLGTMVALAVGLFIRARYRRYIRESQLVAELVEASFQRLVQQEHLHCIDPVQHPSNALSVTQLRDVLVTPQFATGAGARHRLWEQVRKRVEHNANVRVRMTQVKGEPHRVWEWIGTAPSFNG</sequence>
<dbReference type="Pfam" id="PF09402">
    <property type="entry name" value="MSC"/>
    <property type="match status" value="1"/>
</dbReference>
<evidence type="ECO:0000256" key="4">
    <source>
        <dbReference type="ARBA" id="ARBA00022989"/>
    </source>
</evidence>
<keyword evidence="2" id="KW-0597">Phosphoprotein</keyword>
<dbReference type="InterPro" id="IPR044780">
    <property type="entry name" value="Heh2/Src1"/>
</dbReference>
<dbReference type="GO" id="GO:0071763">
    <property type="term" value="P:nuclear membrane organization"/>
    <property type="evidence" value="ECO:0007669"/>
    <property type="project" value="TreeGrafter"/>
</dbReference>
<feature type="domain" description="Man1/Src1-like C-terminal" evidence="8">
    <location>
        <begin position="1"/>
        <end position="294"/>
    </location>
</feature>
<evidence type="ECO:0000313" key="10">
    <source>
        <dbReference type="Proteomes" id="UP000268162"/>
    </source>
</evidence>
<keyword evidence="5 7" id="KW-0472">Membrane</keyword>
<evidence type="ECO:0000256" key="1">
    <source>
        <dbReference type="ARBA" id="ARBA00004540"/>
    </source>
</evidence>
<dbReference type="PANTHER" id="PTHR47808">
    <property type="entry name" value="INNER NUCLEAR MEMBRANE PROTEIN HEH2-RELATED"/>
    <property type="match status" value="1"/>
</dbReference>
<feature type="non-terminal residue" evidence="9">
    <location>
        <position position="301"/>
    </location>
</feature>
<dbReference type="STRING" id="215637.A0A4P9ZKN7"/>
<proteinExistence type="predicted"/>
<protein>
    <submittedName>
        <fullName evidence="9">Inner nuclear membrane protein MAN1</fullName>
    </submittedName>
</protein>
<evidence type="ECO:0000256" key="6">
    <source>
        <dbReference type="ARBA" id="ARBA00023242"/>
    </source>
</evidence>
<dbReference type="GO" id="GO:0034399">
    <property type="term" value="C:nuclear periphery"/>
    <property type="evidence" value="ECO:0007669"/>
    <property type="project" value="TreeGrafter"/>
</dbReference>
<keyword evidence="10" id="KW-1185">Reference proteome</keyword>
<keyword evidence="4 7" id="KW-1133">Transmembrane helix</keyword>
<organism evidence="9 10">
    <name type="scientific">Dimargaris cristalligena</name>
    <dbReference type="NCBI Taxonomy" id="215637"/>
    <lineage>
        <taxon>Eukaryota</taxon>
        <taxon>Fungi</taxon>
        <taxon>Fungi incertae sedis</taxon>
        <taxon>Zoopagomycota</taxon>
        <taxon>Kickxellomycotina</taxon>
        <taxon>Dimargaritomycetes</taxon>
        <taxon>Dimargaritales</taxon>
        <taxon>Dimargaritaceae</taxon>
        <taxon>Dimargaris</taxon>
    </lineage>
</organism>
<gene>
    <name evidence="9" type="ORF">BJ085DRAFT_3904</name>
</gene>
<evidence type="ECO:0000256" key="3">
    <source>
        <dbReference type="ARBA" id="ARBA00022692"/>
    </source>
</evidence>
<accession>A0A4P9ZKN7</accession>
<evidence type="ECO:0000313" key="9">
    <source>
        <dbReference type="EMBL" id="RKP33132.1"/>
    </source>
</evidence>
<dbReference type="Gene3D" id="1.10.10.1180">
    <property type="entry name" value="MAN1, winged-helix domain"/>
    <property type="match status" value="1"/>
</dbReference>
<dbReference type="PANTHER" id="PTHR47808:SF2">
    <property type="entry name" value="LEM DOMAIN-CONTAINING PROTEIN 2"/>
    <property type="match status" value="1"/>
</dbReference>
<dbReference type="InterPro" id="IPR041885">
    <property type="entry name" value="MAN1_winged_helix_dom"/>
</dbReference>
<feature type="transmembrane region" description="Helical" evidence="7">
    <location>
        <begin position="169"/>
        <end position="193"/>
    </location>
</feature>
<reference evidence="10" key="1">
    <citation type="journal article" date="2018" name="Nat. Microbiol.">
        <title>Leveraging single-cell genomics to expand the fungal tree of life.</title>
        <authorList>
            <person name="Ahrendt S.R."/>
            <person name="Quandt C.A."/>
            <person name="Ciobanu D."/>
            <person name="Clum A."/>
            <person name="Salamov A."/>
            <person name="Andreopoulos B."/>
            <person name="Cheng J.F."/>
            <person name="Woyke T."/>
            <person name="Pelin A."/>
            <person name="Henrissat B."/>
            <person name="Reynolds N.K."/>
            <person name="Benny G.L."/>
            <person name="Smith M.E."/>
            <person name="James T.Y."/>
            <person name="Grigoriev I.V."/>
        </authorList>
    </citation>
    <scope>NUCLEOTIDE SEQUENCE [LARGE SCALE GENOMIC DNA]</scope>
    <source>
        <strain evidence="10">RSA 468</strain>
    </source>
</reference>
<name>A0A4P9ZKN7_9FUNG</name>
<dbReference type="AlphaFoldDB" id="A0A4P9ZKN7"/>
<dbReference type="InterPro" id="IPR018996">
    <property type="entry name" value="Man1/Src1-like_C"/>
</dbReference>
<dbReference type="GO" id="GO:0005783">
    <property type="term" value="C:endoplasmic reticulum"/>
    <property type="evidence" value="ECO:0007669"/>
    <property type="project" value="TreeGrafter"/>
</dbReference>
<evidence type="ECO:0000256" key="5">
    <source>
        <dbReference type="ARBA" id="ARBA00023136"/>
    </source>
</evidence>
<dbReference type="GO" id="GO:0003682">
    <property type="term" value="F:chromatin binding"/>
    <property type="evidence" value="ECO:0007669"/>
    <property type="project" value="InterPro"/>
</dbReference>
<dbReference type="EMBL" id="ML004351">
    <property type="protein sequence ID" value="RKP33132.1"/>
    <property type="molecule type" value="Genomic_DNA"/>
</dbReference>
<feature type="non-terminal residue" evidence="9">
    <location>
        <position position="1"/>
    </location>
</feature>
<evidence type="ECO:0000256" key="2">
    <source>
        <dbReference type="ARBA" id="ARBA00022553"/>
    </source>
</evidence>